<evidence type="ECO:0000256" key="4">
    <source>
        <dbReference type="SAM" id="Phobius"/>
    </source>
</evidence>
<feature type="transmembrane region" description="Helical" evidence="4">
    <location>
        <begin position="195"/>
        <end position="212"/>
    </location>
</feature>
<feature type="transmembrane region" description="Helical" evidence="4">
    <location>
        <begin position="173"/>
        <end position="190"/>
    </location>
</feature>
<dbReference type="InterPro" id="IPR009057">
    <property type="entry name" value="Homeodomain-like_sf"/>
</dbReference>
<dbReference type="InterPro" id="IPR020449">
    <property type="entry name" value="Tscrpt_reg_AraC-type_HTH"/>
</dbReference>
<dbReference type="RefSeq" id="WP_115926510.1">
    <property type="nucleotide sequence ID" value="NZ_QNVV01000002.1"/>
</dbReference>
<feature type="domain" description="HTH araC/xylS-type" evidence="5">
    <location>
        <begin position="266"/>
        <end position="370"/>
    </location>
</feature>
<dbReference type="SUPFAM" id="SSF46689">
    <property type="entry name" value="Homeodomain-like"/>
    <property type="match status" value="1"/>
</dbReference>
<sequence>MFYLFSVFLAFFLAFLLITKKDKSSADLILAIWLSAIGLNLASHYMLQTGQYTIYPSFVFLGFTLPIVYGPFLFIYVKKQTSPESFSWKYLLHFIPFLLSNLLFVKFYIAPFEERVDIFKHHGSGFENELLIRLYAIYISGIVYVVLSFRILYRYRKNIVQQFSNTEKINFNWLLYLIIWIAIIWALVLFVNTDIIYGAVAVFIIWLGYFGIKQVQVFNQPAVSFAGQPVLSPVSEEEEKKEDIVSSDRKYQKSSLTQKNIDDIHDRLTSLLLNEKPFVNPNLTLNELAAMLDVHPNYLSQVINSKENKNFYELINEKRIEEYLQIISQPESRQFTLLSIAFDCGFNSKTSFNRNFKKYTGVTPSEYQKN</sequence>
<gene>
    <name evidence="6" type="ORF">DRF67_02960</name>
</gene>
<dbReference type="PROSITE" id="PS01124">
    <property type="entry name" value="HTH_ARAC_FAMILY_2"/>
    <property type="match status" value="1"/>
</dbReference>
<dbReference type="GO" id="GO:0043565">
    <property type="term" value="F:sequence-specific DNA binding"/>
    <property type="evidence" value="ECO:0007669"/>
    <property type="project" value="InterPro"/>
</dbReference>
<keyword evidence="1" id="KW-0805">Transcription regulation</keyword>
<keyword evidence="3" id="KW-0804">Transcription</keyword>
<dbReference type="PRINTS" id="PR00032">
    <property type="entry name" value="HTHARAC"/>
</dbReference>
<keyword evidence="4" id="KW-0472">Membrane</keyword>
<evidence type="ECO:0000256" key="2">
    <source>
        <dbReference type="ARBA" id="ARBA00023125"/>
    </source>
</evidence>
<evidence type="ECO:0000313" key="7">
    <source>
        <dbReference type="Proteomes" id="UP000256257"/>
    </source>
</evidence>
<dbReference type="Proteomes" id="UP000256257">
    <property type="component" value="Unassembled WGS sequence"/>
</dbReference>
<name>A0A3D9B716_9FLAO</name>
<dbReference type="Gene3D" id="1.10.10.60">
    <property type="entry name" value="Homeodomain-like"/>
    <property type="match status" value="2"/>
</dbReference>
<reference evidence="6 7" key="1">
    <citation type="submission" date="2018-06" db="EMBL/GenBank/DDBJ databases">
        <title>Novel Chryseobacterium species.</title>
        <authorList>
            <person name="Newman J."/>
            <person name="Hugo C."/>
            <person name="Oosthuizen L."/>
            <person name="Charimba G."/>
        </authorList>
    </citation>
    <scope>NUCLEOTIDE SEQUENCE [LARGE SCALE GENOMIC DNA]</scope>
    <source>
        <strain evidence="6 7">7_F195</strain>
    </source>
</reference>
<dbReference type="AlphaFoldDB" id="A0A3D9B716"/>
<proteinExistence type="predicted"/>
<dbReference type="SMART" id="SM00342">
    <property type="entry name" value="HTH_ARAC"/>
    <property type="match status" value="1"/>
</dbReference>
<protein>
    <submittedName>
        <fullName evidence="6">AraC family transcriptional regulator</fullName>
    </submittedName>
</protein>
<feature type="transmembrane region" description="Helical" evidence="4">
    <location>
        <begin position="88"/>
        <end position="109"/>
    </location>
</feature>
<dbReference type="PANTHER" id="PTHR43280">
    <property type="entry name" value="ARAC-FAMILY TRANSCRIPTIONAL REGULATOR"/>
    <property type="match status" value="1"/>
</dbReference>
<keyword evidence="2" id="KW-0238">DNA-binding</keyword>
<evidence type="ECO:0000313" key="6">
    <source>
        <dbReference type="EMBL" id="REC49455.1"/>
    </source>
</evidence>
<dbReference type="OrthoDB" id="9779074at2"/>
<dbReference type="EMBL" id="QNVV01000002">
    <property type="protein sequence ID" value="REC49455.1"/>
    <property type="molecule type" value="Genomic_DNA"/>
</dbReference>
<dbReference type="Pfam" id="PF12833">
    <property type="entry name" value="HTH_18"/>
    <property type="match status" value="1"/>
</dbReference>
<dbReference type="InterPro" id="IPR018060">
    <property type="entry name" value="HTH_AraC"/>
</dbReference>
<feature type="transmembrane region" description="Helical" evidence="4">
    <location>
        <begin position="54"/>
        <end position="76"/>
    </location>
</feature>
<evidence type="ECO:0000256" key="1">
    <source>
        <dbReference type="ARBA" id="ARBA00023015"/>
    </source>
</evidence>
<evidence type="ECO:0000256" key="3">
    <source>
        <dbReference type="ARBA" id="ARBA00023163"/>
    </source>
</evidence>
<accession>A0A3D9B716</accession>
<keyword evidence="7" id="KW-1185">Reference proteome</keyword>
<keyword evidence="4" id="KW-1133">Transmembrane helix</keyword>
<organism evidence="6 7">
    <name type="scientific">Chryseobacterium pennipullorum</name>
    <dbReference type="NCBI Taxonomy" id="2258963"/>
    <lineage>
        <taxon>Bacteria</taxon>
        <taxon>Pseudomonadati</taxon>
        <taxon>Bacteroidota</taxon>
        <taxon>Flavobacteriia</taxon>
        <taxon>Flavobacteriales</taxon>
        <taxon>Weeksellaceae</taxon>
        <taxon>Chryseobacterium group</taxon>
        <taxon>Chryseobacterium</taxon>
    </lineage>
</organism>
<dbReference type="GO" id="GO:0003700">
    <property type="term" value="F:DNA-binding transcription factor activity"/>
    <property type="evidence" value="ECO:0007669"/>
    <property type="project" value="InterPro"/>
</dbReference>
<feature type="transmembrane region" description="Helical" evidence="4">
    <location>
        <begin position="130"/>
        <end position="153"/>
    </location>
</feature>
<keyword evidence="4" id="KW-0812">Transmembrane</keyword>
<dbReference type="PANTHER" id="PTHR43280:SF29">
    <property type="entry name" value="ARAC-FAMILY TRANSCRIPTIONAL REGULATOR"/>
    <property type="match status" value="1"/>
</dbReference>
<comment type="caution">
    <text evidence="6">The sequence shown here is derived from an EMBL/GenBank/DDBJ whole genome shotgun (WGS) entry which is preliminary data.</text>
</comment>
<evidence type="ECO:0000259" key="5">
    <source>
        <dbReference type="PROSITE" id="PS01124"/>
    </source>
</evidence>